<evidence type="ECO:0000256" key="8">
    <source>
        <dbReference type="ARBA" id="ARBA00022989"/>
    </source>
</evidence>
<feature type="transmembrane region" description="Helical" evidence="11">
    <location>
        <begin position="156"/>
        <end position="187"/>
    </location>
</feature>
<evidence type="ECO:0000256" key="3">
    <source>
        <dbReference type="ARBA" id="ARBA00022475"/>
    </source>
</evidence>
<dbReference type="GO" id="GO:0016887">
    <property type="term" value="F:ATP hydrolysis activity"/>
    <property type="evidence" value="ECO:0007669"/>
    <property type="project" value="InterPro"/>
</dbReference>
<keyword evidence="6" id="KW-0547">Nucleotide-binding</keyword>
<dbReference type="EMBL" id="BONZ01000085">
    <property type="protein sequence ID" value="GIH19840.1"/>
    <property type="molecule type" value="Genomic_DNA"/>
</dbReference>
<reference evidence="14" key="1">
    <citation type="submission" date="2021-01" db="EMBL/GenBank/DDBJ databases">
        <title>Whole genome shotgun sequence of Rugosimonospora africana NBRC 104875.</title>
        <authorList>
            <person name="Komaki H."/>
            <person name="Tamura T."/>
        </authorList>
    </citation>
    <scope>NUCLEOTIDE SEQUENCE</scope>
    <source>
        <strain evidence="14">NBRC 104875</strain>
    </source>
</reference>
<dbReference type="InterPro" id="IPR036640">
    <property type="entry name" value="ABC1_TM_sf"/>
</dbReference>
<comment type="subcellular location">
    <subcellularLocation>
        <location evidence="1">Cell inner membrane</location>
        <topology evidence="1">Multi-pass membrane protein</topology>
    </subcellularLocation>
</comment>
<dbReference type="Gene3D" id="3.40.50.300">
    <property type="entry name" value="P-loop containing nucleotide triphosphate hydrolases"/>
    <property type="match status" value="1"/>
</dbReference>
<dbReference type="GO" id="GO:0005524">
    <property type="term" value="F:ATP binding"/>
    <property type="evidence" value="ECO:0007669"/>
    <property type="project" value="UniProtKB-KW"/>
</dbReference>
<dbReference type="FunFam" id="3.40.50.300:FF:000221">
    <property type="entry name" value="Multidrug ABC transporter ATP-binding protein"/>
    <property type="match status" value="1"/>
</dbReference>
<feature type="transmembrane region" description="Helical" evidence="11">
    <location>
        <begin position="66"/>
        <end position="86"/>
    </location>
</feature>
<evidence type="ECO:0000256" key="9">
    <source>
        <dbReference type="ARBA" id="ARBA00023136"/>
    </source>
</evidence>
<dbReference type="PANTHER" id="PTHR43394:SF1">
    <property type="entry name" value="ATP-BINDING CASSETTE SUB-FAMILY B MEMBER 10, MITOCHONDRIAL"/>
    <property type="match status" value="1"/>
</dbReference>
<dbReference type="GO" id="GO:0015421">
    <property type="term" value="F:ABC-type oligopeptide transporter activity"/>
    <property type="evidence" value="ECO:0007669"/>
    <property type="project" value="TreeGrafter"/>
</dbReference>
<evidence type="ECO:0000313" key="15">
    <source>
        <dbReference type="Proteomes" id="UP000642748"/>
    </source>
</evidence>
<keyword evidence="15" id="KW-1185">Reference proteome</keyword>
<accession>A0A8J3VV27</accession>
<proteinExistence type="inferred from homology"/>
<evidence type="ECO:0000313" key="14">
    <source>
        <dbReference type="EMBL" id="GIH19840.1"/>
    </source>
</evidence>
<sequence length="608" mass="63021">MRRPRDPAGLGWSLSRTLATVWRPAPGLFAGYGVLSALGGLLVPVSAAALAALLSHIAAHAPPAAIAAAALELAVAAGTLPVVTHLSRYVQAELGRRIANHTKTDLMRRVNAIDDLGPLEDPSFLDRLRLAQHAGASAPQALAQAVFGGLRGAVTVAGFVVVLATVAPWLAAVSALACLPAAIAAFAESRRRAEVMWETSPRSRREMFYAGLMTDARAAKEIRLWGIGELLGARMTEEIGAVADAERRIDRGVLRTQTALAAAGAAVTGAAIVWAALRAAHGGLGVGQLSAAVAALTGLQASTGALVRALADGYRGVLAFTHYLELTNPAPARTVTGGRTPALRQRVQLRAVCFAYPGGAPVLTDVSFSIPAGAMVALVGVNGAGKSTLIKLLCRLYEPTSGAIVWDGLDIATLDAAGLRARLAVVFQDFMAYDFTAAENIGLGDVRRMTDRAALRTAATDARVHETLAGLPAGYDTMLSRAFGGARGGADRSGVQLSGGQWQRVALARALLRDDADLLILDEPTAGLDAAAEAEVLGRLHTLRRGRTTLLISHRLSAVRGADRIVVLAGGRVAEQGDHASLMAAGGEYARLFERQAAGYATSSGGSV</sequence>
<keyword evidence="3" id="KW-1003">Cell membrane</keyword>
<gene>
    <name evidence="14" type="ORF">Raf01_80120</name>
</gene>
<evidence type="ECO:0000256" key="6">
    <source>
        <dbReference type="ARBA" id="ARBA00022741"/>
    </source>
</evidence>
<dbReference type="Proteomes" id="UP000642748">
    <property type="component" value="Unassembled WGS sequence"/>
</dbReference>
<comment type="caution">
    <text evidence="14">The sequence shown here is derived from an EMBL/GenBank/DDBJ whole genome shotgun (WGS) entry which is preliminary data.</text>
</comment>
<feature type="transmembrane region" description="Helical" evidence="11">
    <location>
        <begin position="29"/>
        <end position="54"/>
    </location>
</feature>
<dbReference type="PROSITE" id="PS00211">
    <property type="entry name" value="ABC_TRANSPORTER_1"/>
    <property type="match status" value="1"/>
</dbReference>
<dbReference type="InterPro" id="IPR011527">
    <property type="entry name" value="ABC1_TM_dom"/>
</dbReference>
<evidence type="ECO:0000256" key="4">
    <source>
        <dbReference type="ARBA" id="ARBA00022519"/>
    </source>
</evidence>
<dbReference type="PROSITE" id="PS50929">
    <property type="entry name" value="ABC_TM1F"/>
    <property type="match status" value="1"/>
</dbReference>
<evidence type="ECO:0000256" key="2">
    <source>
        <dbReference type="ARBA" id="ARBA00022448"/>
    </source>
</evidence>
<evidence type="ECO:0000256" key="5">
    <source>
        <dbReference type="ARBA" id="ARBA00022692"/>
    </source>
</evidence>
<dbReference type="SUPFAM" id="SSF90123">
    <property type="entry name" value="ABC transporter transmembrane region"/>
    <property type="match status" value="1"/>
</dbReference>
<dbReference type="InterPro" id="IPR003593">
    <property type="entry name" value="AAA+_ATPase"/>
</dbReference>
<protein>
    <submittedName>
        <fullName evidence="14">Multidrug ABC transporter permease</fullName>
    </submittedName>
</protein>
<dbReference type="RefSeq" id="WP_203923280.1">
    <property type="nucleotide sequence ID" value="NZ_BONZ01000085.1"/>
</dbReference>
<evidence type="ECO:0000256" key="10">
    <source>
        <dbReference type="ARBA" id="ARBA00023455"/>
    </source>
</evidence>
<dbReference type="Pfam" id="PF00005">
    <property type="entry name" value="ABC_tran"/>
    <property type="match status" value="1"/>
</dbReference>
<dbReference type="AlphaFoldDB" id="A0A8J3VV27"/>
<evidence type="ECO:0000256" key="11">
    <source>
        <dbReference type="SAM" id="Phobius"/>
    </source>
</evidence>
<evidence type="ECO:0000256" key="7">
    <source>
        <dbReference type="ARBA" id="ARBA00022840"/>
    </source>
</evidence>
<evidence type="ECO:0000259" key="13">
    <source>
        <dbReference type="PROSITE" id="PS50929"/>
    </source>
</evidence>
<feature type="domain" description="ABC transmembrane type-1" evidence="13">
    <location>
        <begin position="34"/>
        <end position="315"/>
    </location>
</feature>
<keyword evidence="9 11" id="KW-0472">Membrane</keyword>
<keyword evidence="2" id="KW-0813">Transport</keyword>
<feature type="domain" description="ABC transporter" evidence="12">
    <location>
        <begin position="347"/>
        <end position="595"/>
    </location>
</feature>
<feature type="transmembrane region" description="Helical" evidence="11">
    <location>
        <begin position="258"/>
        <end position="277"/>
    </location>
</feature>
<dbReference type="InterPro" id="IPR027417">
    <property type="entry name" value="P-loop_NTPase"/>
</dbReference>
<evidence type="ECO:0000256" key="1">
    <source>
        <dbReference type="ARBA" id="ARBA00004429"/>
    </source>
</evidence>
<evidence type="ECO:0000259" key="12">
    <source>
        <dbReference type="PROSITE" id="PS50893"/>
    </source>
</evidence>
<dbReference type="InterPro" id="IPR017871">
    <property type="entry name" value="ABC_transporter-like_CS"/>
</dbReference>
<dbReference type="InterPro" id="IPR039421">
    <property type="entry name" value="Type_1_exporter"/>
</dbReference>
<dbReference type="PANTHER" id="PTHR43394">
    <property type="entry name" value="ATP-DEPENDENT PERMEASE MDL1, MITOCHONDRIAL"/>
    <property type="match status" value="1"/>
</dbReference>
<dbReference type="SUPFAM" id="SSF52540">
    <property type="entry name" value="P-loop containing nucleoside triphosphate hydrolases"/>
    <property type="match status" value="1"/>
</dbReference>
<keyword evidence="4" id="KW-0997">Cell inner membrane</keyword>
<organism evidence="14 15">
    <name type="scientific">Rugosimonospora africana</name>
    <dbReference type="NCBI Taxonomy" id="556532"/>
    <lineage>
        <taxon>Bacteria</taxon>
        <taxon>Bacillati</taxon>
        <taxon>Actinomycetota</taxon>
        <taxon>Actinomycetes</taxon>
        <taxon>Micromonosporales</taxon>
        <taxon>Micromonosporaceae</taxon>
        <taxon>Rugosimonospora</taxon>
    </lineage>
</organism>
<dbReference type="InterPro" id="IPR003439">
    <property type="entry name" value="ABC_transporter-like_ATP-bd"/>
</dbReference>
<dbReference type="SMART" id="SM00382">
    <property type="entry name" value="AAA"/>
    <property type="match status" value="1"/>
</dbReference>
<name>A0A8J3VV27_9ACTN</name>
<keyword evidence="5 11" id="KW-0812">Transmembrane</keyword>
<dbReference type="PROSITE" id="PS50893">
    <property type="entry name" value="ABC_TRANSPORTER_2"/>
    <property type="match status" value="1"/>
</dbReference>
<dbReference type="Gene3D" id="1.20.1560.10">
    <property type="entry name" value="ABC transporter type 1, transmembrane domain"/>
    <property type="match status" value="1"/>
</dbReference>
<keyword evidence="8 11" id="KW-1133">Transmembrane helix</keyword>
<comment type="similarity">
    <text evidence="10">Belongs to the ABC transporter superfamily. Siderophore-Fe(3+) uptake transporter (SIUT) (TC 3.A.1.21) family.</text>
</comment>
<dbReference type="GO" id="GO:0005886">
    <property type="term" value="C:plasma membrane"/>
    <property type="evidence" value="ECO:0007669"/>
    <property type="project" value="UniProtKB-SubCell"/>
</dbReference>
<keyword evidence="7" id="KW-0067">ATP-binding</keyword>